<reference evidence="2 3" key="1">
    <citation type="submission" date="2022-01" db="EMBL/GenBank/DDBJ databases">
        <title>Labilibaculum sp. nov, a marine bacterium isolated from Antarctica.</title>
        <authorList>
            <person name="Dai W."/>
        </authorList>
    </citation>
    <scope>NUCLEOTIDE SEQUENCE [LARGE SCALE GENOMIC DNA]</scope>
    <source>
        <strain evidence="2 3">DW002</strain>
    </source>
</reference>
<feature type="transmembrane region" description="Helical" evidence="1">
    <location>
        <begin position="100"/>
        <end position="120"/>
    </location>
</feature>
<name>A0ABT5VRF3_9BACT</name>
<sequence length="136" mass="15994">MNIAEIISSLSLLIVFVTVLFSYFVTKADELLDFKLSTISTNEDKLKKQRKKVRNFIWFNWVFPILLINISSFWILIPTVMEIFETYDFAPLDFEIKPTIFVFIAIYLFIFIILSVIKLIKLFGVNNEINKSINKL</sequence>
<proteinExistence type="predicted"/>
<dbReference type="RefSeq" id="WP_275109343.1">
    <property type="nucleotide sequence ID" value="NZ_JAKJSC010000001.1"/>
</dbReference>
<protein>
    <submittedName>
        <fullName evidence="2">Uncharacterized protein</fullName>
    </submittedName>
</protein>
<gene>
    <name evidence="2" type="ORF">L3049_08305</name>
</gene>
<accession>A0ABT5VRF3</accession>
<feature type="transmembrane region" description="Helical" evidence="1">
    <location>
        <begin position="56"/>
        <end position="80"/>
    </location>
</feature>
<keyword evidence="1" id="KW-1133">Transmembrane helix</keyword>
<evidence type="ECO:0000313" key="2">
    <source>
        <dbReference type="EMBL" id="MDE5418008.1"/>
    </source>
</evidence>
<evidence type="ECO:0000256" key="1">
    <source>
        <dbReference type="SAM" id="Phobius"/>
    </source>
</evidence>
<organism evidence="2 3">
    <name type="scientific">Paralabilibaculum antarcticum</name>
    <dbReference type="NCBI Taxonomy" id="2912572"/>
    <lineage>
        <taxon>Bacteria</taxon>
        <taxon>Pseudomonadati</taxon>
        <taxon>Bacteroidota</taxon>
        <taxon>Bacteroidia</taxon>
        <taxon>Marinilabiliales</taxon>
        <taxon>Marinifilaceae</taxon>
        <taxon>Paralabilibaculum</taxon>
    </lineage>
</organism>
<keyword evidence="1" id="KW-0472">Membrane</keyword>
<dbReference type="EMBL" id="JAKJSC010000001">
    <property type="protein sequence ID" value="MDE5418008.1"/>
    <property type="molecule type" value="Genomic_DNA"/>
</dbReference>
<keyword evidence="1" id="KW-0812">Transmembrane</keyword>
<dbReference type="Proteomes" id="UP001528920">
    <property type="component" value="Unassembled WGS sequence"/>
</dbReference>
<evidence type="ECO:0000313" key="3">
    <source>
        <dbReference type="Proteomes" id="UP001528920"/>
    </source>
</evidence>
<feature type="transmembrane region" description="Helical" evidence="1">
    <location>
        <begin position="6"/>
        <end position="25"/>
    </location>
</feature>
<comment type="caution">
    <text evidence="2">The sequence shown here is derived from an EMBL/GenBank/DDBJ whole genome shotgun (WGS) entry which is preliminary data.</text>
</comment>
<keyword evidence="3" id="KW-1185">Reference proteome</keyword>